<dbReference type="GeneID" id="65098149"/>
<name>A0A8E7B0X0_9EURY</name>
<evidence type="ECO:0000313" key="2">
    <source>
        <dbReference type="Proteomes" id="UP000680656"/>
    </source>
</evidence>
<dbReference type="EMBL" id="CP075546">
    <property type="protein sequence ID" value="QVV88266.1"/>
    <property type="molecule type" value="Genomic_DNA"/>
</dbReference>
<accession>A0A8E7B0X0</accession>
<sequence>MCDFTVYVKNADSEEQEKITRNIVGAIKKDNSVTLMDVLGNSQVVENVYIESVSTMKQELILRKLS</sequence>
<proteinExistence type="predicted"/>
<dbReference type="InterPro" id="IPR019300">
    <property type="entry name" value="CooT"/>
</dbReference>
<dbReference type="KEGG" id="mrtj:KHC33_13155"/>
<gene>
    <name evidence="1" type="ORF">KHC33_13155</name>
</gene>
<dbReference type="RefSeq" id="WP_214419082.1">
    <property type="nucleotide sequence ID" value="NZ_CP075546.1"/>
</dbReference>
<dbReference type="Proteomes" id="UP000680656">
    <property type="component" value="Chromosome"/>
</dbReference>
<dbReference type="AlphaFoldDB" id="A0A8E7B0X0"/>
<dbReference type="Pfam" id="PF10133">
    <property type="entry name" value="CooT"/>
    <property type="match status" value="1"/>
</dbReference>
<keyword evidence="2" id="KW-1185">Reference proteome</keyword>
<organism evidence="1 2">
    <name type="scientific">Methanospirillum purgamenti</name>
    <dbReference type="NCBI Taxonomy" id="2834276"/>
    <lineage>
        <taxon>Archaea</taxon>
        <taxon>Methanobacteriati</taxon>
        <taxon>Methanobacteriota</taxon>
        <taxon>Stenosarchaea group</taxon>
        <taxon>Methanomicrobia</taxon>
        <taxon>Methanomicrobiales</taxon>
        <taxon>Methanospirillaceae</taxon>
        <taxon>Methanospirillum</taxon>
    </lineage>
</organism>
<reference evidence="1 2" key="1">
    <citation type="submission" date="2021-05" db="EMBL/GenBank/DDBJ databases">
        <title>A novel Methanospirillum isolate from a pyrite-forming mixed culture.</title>
        <authorList>
            <person name="Bunk B."/>
            <person name="Sproer C."/>
            <person name="Spring S."/>
            <person name="Pester M."/>
        </authorList>
    </citation>
    <scope>NUCLEOTIDE SEQUENCE [LARGE SCALE GENOMIC DNA]</scope>
    <source>
        <strain evidence="1 2">J.3.6.1-F.2.7.3</strain>
    </source>
</reference>
<evidence type="ECO:0000313" key="1">
    <source>
        <dbReference type="EMBL" id="QVV88266.1"/>
    </source>
</evidence>
<protein>
    <submittedName>
        <fullName evidence="1">CooT family nickel-binding protein</fullName>
    </submittedName>
</protein>